<dbReference type="EC" id="3.5.1.2" evidence="10"/>
<feature type="domain" description="Glutamine amidotransferase" evidence="11">
    <location>
        <begin position="4"/>
        <end position="202"/>
    </location>
</feature>
<evidence type="ECO:0000256" key="3">
    <source>
        <dbReference type="ARBA" id="ARBA00022605"/>
    </source>
</evidence>
<comment type="catalytic activity">
    <reaction evidence="9 10">
        <text>L-glutamine + H2O = L-glutamate + NH4(+)</text>
        <dbReference type="Rhea" id="RHEA:15889"/>
        <dbReference type="ChEBI" id="CHEBI:15377"/>
        <dbReference type="ChEBI" id="CHEBI:28938"/>
        <dbReference type="ChEBI" id="CHEBI:29985"/>
        <dbReference type="ChEBI" id="CHEBI:58359"/>
        <dbReference type="EC" id="3.5.1.2"/>
    </reaction>
</comment>
<dbReference type="SUPFAM" id="SSF52317">
    <property type="entry name" value="Class I glutamine amidotransferase-like"/>
    <property type="match status" value="1"/>
</dbReference>
<keyword evidence="5 10" id="KW-0315">Glutamine amidotransferase</keyword>
<organism evidence="12 13">
    <name type="scientific">Sulfurimonas diazotrophicus</name>
    <dbReference type="NCBI Taxonomy" id="3131939"/>
    <lineage>
        <taxon>Bacteria</taxon>
        <taxon>Pseudomonadati</taxon>
        <taxon>Campylobacterota</taxon>
        <taxon>Epsilonproteobacteria</taxon>
        <taxon>Campylobacterales</taxon>
        <taxon>Sulfurimonadaceae</taxon>
        <taxon>Sulfurimonas</taxon>
    </lineage>
</organism>
<comment type="function">
    <text evidence="10">IGPS catalyzes the conversion of PRFAR and glutamine to IGP, AICAR and glutamate. The HisH subunit catalyzes the hydrolysis of glutamine to glutamate and ammonia as part of the synthesis of IGP and AICAR. The resulting ammonia molecule is channeled to the active site of HisF.</text>
</comment>
<keyword evidence="13" id="KW-1185">Reference proteome</keyword>
<comment type="subcellular location">
    <subcellularLocation>
        <location evidence="10">Cytoplasm</location>
    </subcellularLocation>
</comment>
<evidence type="ECO:0000256" key="4">
    <source>
        <dbReference type="ARBA" id="ARBA00022801"/>
    </source>
</evidence>
<name>A0ABZ3H8W3_9BACT</name>
<dbReference type="CDD" id="cd01748">
    <property type="entry name" value="GATase1_IGP_Synthase"/>
    <property type="match status" value="1"/>
</dbReference>
<dbReference type="InterPro" id="IPR017926">
    <property type="entry name" value="GATASE"/>
</dbReference>
<evidence type="ECO:0000259" key="11">
    <source>
        <dbReference type="Pfam" id="PF00117"/>
    </source>
</evidence>
<evidence type="ECO:0000256" key="6">
    <source>
        <dbReference type="ARBA" id="ARBA00023102"/>
    </source>
</evidence>
<dbReference type="RefSeq" id="WP_345970035.1">
    <property type="nucleotide sequence ID" value="NZ_CP147920.1"/>
</dbReference>
<evidence type="ECO:0000256" key="2">
    <source>
        <dbReference type="ARBA" id="ARBA00011152"/>
    </source>
</evidence>
<dbReference type="HAMAP" id="MF_00278">
    <property type="entry name" value="HisH"/>
    <property type="match status" value="1"/>
</dbReference>
<evidence type="ECO:0000256" key="8">
    <source>
        <dbReference type="ARBA" id="ARBA00047838"/>
    </source>
</evidence>
<evidence type="ECO:0000313" key="12">
    <source>
        <dbReference type="EMBL" id="XAU14972.1"/>
    </source>
</evidence>
<evidence type="ECO:0000256" key="1">
    <source>
        <dbReference type="ARBA" id="ARBA00005091"/>
    </source>
</evidence>
<evidence type="ECO:0000256" key="7">
    <source>
        <dbReference type="ARBA" id="ARBA00023239"/>
    </source>
</evidence>
<dbReference type="PANTHER" id="PTHR42701">
    <property type="entry name" value="IMIDAZOLE GLYCEROL PHOSPHATE SYNTHASE SUBUNIT HISH"/>
    <property type="match status" value="1"/>
</dbReference>
<comment type="subunit">
    <text evidence="2 10">Heterodimer of HisH and HisF.</text>
</comment>
<dbReference type="EC" id="4.3.2.10" evidence="10"/>
<accession>A0ABZ3H8W3</accession>
<sequence>MTTIVDYGMGNLGSVKNMLKKIGEGAVVSSDARAINEATKIILPGVGAFDNAMINLQQLDLIAAIKQKVLEDKTPILGICLGMQLLTNGSEEGKCEGFGFIEGSAKRFNFQDHDKKLPVPHMGWNRVHVKKESPLFEGMPDDPRFYFVHSYAVECANRNDILTTTEYGYEFVSCFEHENILGCQFHPEKSHKFGMQLFKNFVEYY</sequence>
<keyword evidence="6 10" id="KW-0368">Histidine biosynthesis</keyword>
<comment type="catalytic activity">
    <reaction evidence="8 10">
        <text>5-[(5-phospho-1-deoxy-D-ribulos-1-ylimino)methylamino]-1-(5-phospho-beta-D-ribosyl)imidazole-4-carboxamide + L-glutamine = D-erythro-1-(imidazol-4-yl)glycerol 3-phosphate + 5-amino-1-(5-phospho-beta-D-ribosyl)imidazole-4-carboxamide + L-glutamate + H(+)</text>
        <dbReference type="Rhea" id="RHEA:24793"/>
        <dbReference type="ChEBI" id="CHEBI:15378"/>
        <dbReference type="ChEBI" id="CHEBI:29985"/>
        <dbReference type="ChEBI" id="CHEBI:58278"/>
        <dbReference type="ChEBI" id="CHEBI:58359"/>
        <dbReference type="ChEBI" id="CHEBI:58475"/>
        <dbReference type="ChEBI" id="CHEBI:58525"/>
        <dbReference type="EC" id="4.3.2.10"/>
    </reaction>
</comment>
<dbReference type="NCBIfam" id="TIGR01855">
    <property type="entry name" value="IMP_synth_hisH"/>
    <property type="match status" value="1"/>
</dbReference>
<dbReference type="GO" id="GO:0016829">
    <property type="term" value="F:lyase activity"/>
    <property type="evidence" value="ECO:0007669"/>
    <property type="project" value="UniProtKB-KW"/>
</dbReference>
<dbReference type="Proteomes" id="UP001447842">
    <property type="component" value="Chromosome"/>
</dbReference>
<evidence type="ECO:0000256" key="5">
    <source>
        <dbReference type="ARBA" id="ARBA00022962"/>
    </source>
</evidence>
<feature type="active site" evidence="10">
    <location>
        <position position="188"/>
    </location>
</feature>
<proteinExistence type="inferred from homology"/>
<dbReference type="EMBL" id="CP147920">
    <property type="protein sequence ID" value="XAU14972.1"/>
    <property type="molecule type" value="Genomic_DNA"/>
</dbReference>
<protein>
    <recommendedName>
        <fullName evidence="10">Imidazole glycerol phosphate synthase subunit HisH</fullName>
        <ecNumber evidence="10">4.3.2.10</ecNumber>
    </recommendedName>
    <alternativeName>
        <fullName evidence="10">IGP synthase glutaminase subunit</fullName>
        <ecNumber evidence="10">3.5.1.2</ecNumber>
    </alternativeName>
    <alternativeName>
        <fullName evidence="10">IGP synthase subunit HisH</fullName>
    </alternativeName>
    <alternativeName>
        <fullName evidence="10">ImGP synthase subunit HisH</fullName>
        <shortName evidence="10">IGPS subunit HisH</shortName>
    </alternativeName>
</protein>
<evidence type="ECO:0000313" key="13">
    <source>
        <dbReference type="Proteomes" id="UP001447842"/>
    </source>
</evidence>
<evidence type="ECO:0000256" key="9">
    <source>
        <dbReference type="ARBA" id="ARBA00049534"/>
    </source>
</evidence>
<gene>
    <name evidence="10 12" type="primary">hisH</name>
    <name evidence="12" type="ORF">WCY31_12120</name>
</gene>
<dbReference type="InterPro" id="IPR010139">
    <property type="entry name" value="Imidazole-glycPsynth_HisH"/>
</dbReference>
<keyword evidence="10" id="KW-0963">Cytoplasm</keyword>
<comment type="pathway">
    <text evidence="1 10">Amino-acid biosynthesis; L-histidine biosynthesis; L-histidine from 5-phospho-alpha-D-ribose 1-diphosphate: step 5/9.</text>
</comment>
<keyword evidence="4 10" id="KW-0378">Hydrolase</keyword>
<dbReference type="Pfam" id="PF00117">
    <property type="entry name" value="GATase"/>
    <property type="match status" value="1"/>
</dbReference>
<dbReference type="PROSITE" id="PS51273">
    <property type="entry name" value="GATASE_TYPE_1"/>
    <property type="match status" value="1"/>
</dbReference>
<dbReference type="InterPro" id="IPR029062">
    <property type="entry name" value="Class_I_gatase-like"/>
</dbReference>
<dbReference type="PIRSF" id="PIRSF000495">
    <property type="entry name" value="Amidotransf_hisH"/>
    <property type="match status" value="1"/>
</dbReference>
<feature type="active site" description="Nucleophile" evidence="10">
    <location>
        <position position="80"/>
    </location>
</feature>
<feature type="active site" evidence="10">
    <location>
        <position position="186"/>
    </location>
</feature>
<evidence type="ECO:0000256" key="10">
    <source>
        <dbReference type="HAMAP-Rule" id="MF_00278"/>
    </source>
</evidence>
<dbReference type="Gene3D" id="3.40.50.880">
    <property type="match status" value="1"/>
</dbReference>
<reference evidence="12 13" key="1">
    <citation type="submission" date="2024-03" db="EMBL/GenBank/DDBJ databases">
        <title>Sulfurimonas sp. HSL3-1.</title>
        <authorList>
            <person name="Wang S."/>
        </authorList>
    </citation>
    <scope>NUCLEOTIDE SEQUENCE [LARGE SCALE GENOMIC DNA]</scope>
    <source>
        <strain evidence="12 13">HSL3-1</strain>
    </source>
</reference>
<keyword evidence="3 10" id="KW-0028">Amino-acid biosynthesis</keyword>
<dbReference type="PANTHER" id="PTHR42701:SF1">
    <property type="entry name" value="IMIDAZOLE GLYCEROL PHOSPHATE SYNTHASE SUBUNIT HISH"/>
    <property type="match status" value="1"/>
</dbReference>
<keyword evidence="7 10" id="KW-0456">Lyase</keyword>